<evidence type="ECO:0000256" key="9">
    <source>
        <dbReference type="ARBA" id="ARBA00078003"/>
    </source>
</evidence>
<accession>A0A2B4RDX4</accession>
<dbReference type="PANTHER" id="PTHR13794">
    <property type="entry name" value="ENOLASE SUPERFAMILY, MANDELATE RACEMASE"/>
    <property type="match status" value="1"/>
</dbReference>
<dbReference type="Pfam" id="PF00028">
    <property type="entry name" value="Cadherin"/>
    <property type="match status" value="1"/>
</dbReference>
<proteinExistence type="inferred from homology"/>
<organism evidence="12">
    <name type="scientific">Stylophora pistillata</name>
    <name type="common">Smooth cauliflower coral</name>
    <dbReference type="NCBI Taxonomy" id="50429"/>
    <lineage>
        <taxon>Eukaryota</taxon>
        <taxon>Metazoa</taxon>
        <taxon>Cnidaria</taxon>
        <taxon>Anthozoa</taxon>
        <taxon>Hexacorallia</taxon>
        <taxon>Scleractinia</taxon>
        <taxon>Astrocoeniina</taxon>
        <taxon>Pocilloporidae</taxon>
        <taxon>Stylophora</taxon>
    </lineage>
</organism>
<dbReference type="GO" id="GO:0007156">
    <property type="term" value="P:homophilic cell adhesion via plasma membrane adhesion molecules"/>
    <property type="evidence" value="ECO:0007669"/>
    <property type="project" value="InterPro"/>
</dbReference>
<dbReference type="PANTHER" id="PTHR13794:SF58">
    <property type="entry name" value="MITOCHONDRIAL ENOLASE SUPERFAMILY MEMBER 1"/>
    <property type="match status" value="1"/>
</dbReference>
<name>A0A2B4RDX4_STYPI</name>
<evidence type="ECO:0000256" key="10">
    <source>
        <dbReference type="PROSITE-ProRule" id="PRU00043"/>
    </source>
</evidence>
<dbReference type="InterPro" id="IPR046945">
    <property type="entry name" value="RHMD-like"/>
</dbReference>
<dbReference type="Gene3D" id="2.60.40.60">
    <property type="entry name" value="Cadherins"/>
    <property type="match status" value="1"/>
</dbReference>
<dbReference type="GO" id="GO:0005509">
    <property type="term" value="F:calcium ion binding"/>
    <property type="evidence" value="ECO:0007669"/>
    <property type="project" value="UniProtKB-UniRule"/>
</dbReference>
<dbReference type="PROSITE" id="PS00909">
    <property type="entry name" value="MR_MLE_2"/>
    <property type="match status" value="1"/>
</dbReference>
<feature type="domain" description="Cadherin" evidence="11">
    <location>
        <begin position="321"/>
        <end position="415"/>
    </location>
</feature>
<dbReference type="GO" id="GO:0009063">
    <property type="term" value="P:amino acid catabolic process"/>
    <property type="evidence" value="ECO:0007669"/>
    <property type="project" value="InterPro"/>
</dbReference>
<comment type="cofactor">
    <cofactor evidence="2">
        <name>Mg(2+)</name>
        <dbReference type="ChEBI" id="CHEBI:18420"/>
    </cofactor>
</comment>
<dbReference type="EC" id="4.2.1.68" evidence="3"/>
<keyword evidence="6" id="KW-0456">Lyase</keyword>
<protein>
    <recommendedName>
        <fullName evidence="8">Mitochondrial enolase superfamily member 1</fullName>
        <ecNumber evidence="3">4.2.1.68</ecNumber>
    </recommendedName>
    <alternativeName>
        <fullName evidence="9">L-fuconate dehydratase</fullName>
    </alternativeName>
</protein>
<dbReference type="Gene3D" id="3.20.20.120">
    <property type="entry name" value="Enolase-like C-terminal domain"/>
    <property type="match status" value="1"/>
</dbReference>
<dbReference type="PROSITE" id="PS50268">
    <property type="entry name" value="CADHERIN_2"/>
    <property type="match status" value="1"/>
</dbReference>
<dbReference type="InterPro" id="IPR018110">
    <property type="entry name" value="Mandel_Rmase/mucon_lact_enz_CS"/>
</dbReference>
<dbReference type="SUPFAM" id="SSF49313">
    <property type="entry name" value="Cadherin-like"/>
    <property type="match status" value="1"/>
</dbReference>
<keyword evidence="4" id="KW-0479">Metal-binding</keyword>
<comment type="similarity">
    <text evidence="7">Belongs to the mandelate racemase/muconate lactonizing enzyme family. ENOSF1 subfamily.</text>
</comment>
<evidence type="ECO:0000256" key="8">
    <source>
        <dbReference type="ARBA" id="ARBA00073815"/>
    </source>
</evidence>
<dbReference type="InterPro" id="IPR015919">
    <property type="entry name" value="Cadherin-like_sf"/>
</dbReference>
<dbReference type="GO" id="GO:0016020">
    <property type="term" value="C:membrane"/>
    <property type="evidence" value="ECO:0007669"/>
    <property type="project" value="InterPro"/>
</dbReference>
<dbReference type="InterPro" id="IPR013342">
    <property type="entry name" value="Mandelate_racemase_C"/>
</dbReference>
<keyword evidence="10" id="KW-0106">Calcium</keyword>
<comment type="catalytic activity">
    <reaction evidence="1">
        <text>L-fuconate = 2-dehydro-3-deoxy-L-fuconate + H2O</text>
        <dbReference type="Rhea" id="RHEA:22772"/>
        <dbReference type="ChEBI" id="CHEBI:15377"/>
        <dbReference type="ChEBI" id="CHEBI:21291"/>
        <dbReference type="ChEBI" id="CHEBI:37448"/>
        <dbReference type="EC" id="4.2.1.68"/>
    </reaction>
</comment>
<gene>
    <name evidence="12" type="primary">ENOSF1</name>
    <name evidence="12" type="ORF">AWC38_SpisGene20788</name>
</gene>
<sequence>MSPEALVRCIDFSYITDVVTPEEALEIFKEKSKTKSERIAYLQKNGYKAYTTSAGWLGYSDEKMLRLCREAKAEGFTHMKMKVGSDLQDDMRRAGIIREEIGADLTLMMDANQKWDVQEAIENMAQLKKYNPYWIEEPTSPDDALGHATIAKAVAPIKVATGEHCQNRVIFKQLMQASAIEICQIDSCRVGGVNEILAILLMATKFDIPVCPHAGGVGLCEYVQHLSMIDYICISGSMDGRIIEYVDHLHEHFLDPVIIKNDGTGASVSGSGTTAKIRGITKAGTLTLTVVFEHPYKDDKSLSGEFVLKATPTNIALSKKTIDENKAIGSTVGTLTTTDDTANDNFTYTFASGDGSDDNADFRIDGAVLKTAKVFDFETKNSYKIRIRTTDKTGLTFEKEFTITINDIVEYGISYAYNSGNKYVEAAANDGSIDNSKFIIATVNGATFNGANGSTLVAGKDYISGIYQKAIHVRALYVKGIHLYDIYRYPGSSNVFTVSSSTPVPIRIIRDNVPSGLTMVVTKISATTAKITFTGKATAHQRITGGGRDDSVANITITFNSSAFTGSPSVSNATGRTKNDIAIEYLYNPPVFSYQFDVIGGDRFYEGNEAGEIEGSLIISVQGASFINAATLNKDTHYTIASVPAGLTPQLKRNINGNFVLSFNGKATAHADANDVNNLTITLLAAALKGNTDLSSVTTKSKNGLIIDFNPYLIRAKNRKSFLEGTYGAGRFSQQDGQNYISASATFVTIDFTQDIITSPTAGTDFTTTAVPDGLTLRFQRFNSKTLFFWFDGAATSHANSDDTTITFTFDKSIFATEPTSNDDIKGRVRTFKIDFVD</sequence>
<evidence type="ECO:0000256" key="4">
    <source>
        <dbReference type="ARBA" id="ARBA00022723"/>
    </source>
</evidence>
<comment type="caution">
    <text evidence="12">The sequence shown here is derived from an EMBL/GenBank/DDBJ whole genome shotgun (WGS) entry which is preliminary data.</text>
</comment>
<dbReference type="SMART" id="SM00112">
    <property type="entry name" value="CA"/>
    <property type="match status" value="1"/>
</dbReference>
<evidence type="ECO:0000256" key="2">
    <source>
        <dbReference type="ARBA" id="ARBA00001946"/>
    </source>
</evidence>
<evidence type="ECO:0000256" key="1">
    <source>
        <dbReference type="ARBA" id="ARBA00001737"/>
    </source>
</evidence>
<evidence type="ECO:0000259" key="11">
    <source>
        <dbReference type="PROSITE" id="PS50268"/>
    </source>
</evidence>
<dbReference type="InterPro" id="IPR036849">
    <property type="entry name" value="Enolase-like_C_sf"/>
</dbReference>
<dbReference type="InterPro" id="IPR002126">
    <property type="entry name" value="Cadherin-like_dom"/>
</dbReference>
<evidence type="ECO:0000256" key="3">
    <source>
        <dbReference type="ARBA" id="ARBA00013142"/>
    </source>
</evidence>
<dbReference type="OrthoDB" id="14161at2759"/>
<dbReference type="AlphaFoldDB" id="A0A2B4RDX4"/>
<evidence type="ECO:0000256" key="6">
    <source>
        <dbReference type="ARBA" id="ARBA00023239"/>
    </source>
</evidence>
<dbReference type="SUPFAM" id="SSF51604">
    <property type="entry name" value="Enolase C-terminal domain-like"/>
    <property type="match status" value="1"/>
</dbReference>
<dbReference type="GO" id="GO:0050023">
    <property type="term" value="F:L-fuconate dehydratase activity"/>
    <property type="evidence" value="ECO:0007669"/>
    <property type="project" value="UniProtKB-EC"/>
</dbReference>
<keyword evidence="5" id="KW-0460">Magnesium</keyword>
<reference evidence="12" key="1">
    <citation type="journal article" date="2017" name="J. ISSAAS">
        <title>Comparative analysis of the genomes of Stylophora pistillata and Acropora digitifera provides evidence for extensive differences between species of corals.</title>
        <authorList>
            <person name="Voolstra C.R."/>
            <person name="Li Y."/>
            <person name="Liew Y.J."/>
            <person name="Baumgarten S."/>
            <person name="Zoccola D."/>
            <person name="Flot J.-F."/>
            <person name="Tambutte S."/>
            <person name="Allemand D."/>
            <person name="Aranda M."/>
        </authorList>
    </citation>
    <scope>NUCLEOTIDE SEQUENCE</scope>
    <source>
        <strain evidence="12">CSM Monaco</strain>
        <tissue evidence="12">Whole animal</tissue>
    </source>
</reference>
<dbReference type="STRING" id="50429.A0A2B4RDX4"/>
<dbReference type="Pfam" id="PF13378">
    <property type="entry name" value="MR_MLE_C"/>
    <property type="match status" value="1"/>
</dbReference>
<evidence type="ECO:0000256" key="5">
    <source>
        <dbReference type="ARBA" id="ARBA00022842"/>
    </source>
</evidence>
<dbReference type="FunFam" id="3.20.20.120:FF:000007">
    <property type="entry name" value="Mitochondrial enolase superfamily member 1"/>
    <property type="match status" value="1"/>
</dbReference>
<evidence type="ECO:0000256" key="7">
    <source>
        <dbReference type="ARBA" id="ARBA00061144"/>
    </source>
</evidence>
<dbReference type="CDD" id="cd11304">
    <property type="entry name" value="Cadherin_repeat"/>
    <property type="match status" value="1"/>
</dbReference>
<evidence type="ECO:0000313" key="12">
    <source>
        <dbReference type="EMBL" id="PFX15019.1"/>
    </source>
</evidence>
<dbReference type="SFLD" id="SFLDS00001">
    <property type="entry name" value="Enolase"/>
    <property type="match status" value="1"/>
</dbReference>
<dbReference type="InterPro" id="IPR029065">
    <property type="entry name" value="Enolase_C-like"/>
</dbReference>
<dbReference type="SMART" id="SM00922">
    <property type="entry name" value="MR_MLE"/>
    <property type="match status" value="1"/>
</dbReference>
<dbReference type="EMBL" id="LSMT01000697">
    <property type="protein sequence ID" value="PFX15019.1"/>
    <property type="molecule type" value="Genomic_DNA"/>
</dbReference>
<dbReference type="GO" id="GO:0016052">
    <property type="term" value="P:carbohydrate catabolic process"/>
    <property type="evidence" value="ECO:0007669"/>
    <property type="project" value="TreeGrafter"/>
</dbReference>
<dbReference type="GO" id="GO:0000287">
    <property type="term" value="F:magnesium ion binding"/>
    <property type="evidence" value="ECO:0007669"/>
    <property type="project" value="TreeGrafter"/>
</dbReference>